<accession>A0A6J4LW74</accession>
<gene>
    <name evidence="1" type="ORF">AVDCRST_MAG84-2399</name>
</gene>
<sequence>MHTLLLYIKSQNICYPSHIYKLMSYELQLPIKSHSSYAPTK</sequence>
<dbReference type="EMBL" id="CADCTZ010000418">
    <property type="protein sequence ID" value="CAA9341610.1"/>
    <property type="molecule type" value="Genomic_DNA"/>
</dbReference>
<protein>
    <submittedName>
        <fullName evidence="1">Uncharacterized protein</fullName>
    </submittedName>
</protein>
<reference evidence="1" key="1">
    <citation type="submission" date="2020-02" db="EMBL/GenBank/DDBJ databases">
        <authorList>
            <person name="Meier V. D."/>
        </authorList>
    </citation>
    <scope>NUCLEOTIDE SEQUENCE</scope>
    <source>
        <strain evidence="1">AVDCRST_MAG84</strain>
    </source>
</reference>
<name>A0A6J4LW74_9CYAN</name>
<evidence type="ECO:0000313" key="1">
    <source>
        <dbReference type="EMBL" id="CAA9341610.1"/>
    </source>
</evidence>
<dbReference type="AlphaFoldDB" id="A0A6J4LW74"/>
<organism evidence="1">
    <name type="scientific">uncultured Microcoleus sp</name>
    <dbReference type="NCBI Taxonomy" id="259945"/>
    <lineage>
        <taxon>Bacteria</taxon>
        <taxon>Bacillati</taxon>
        <taxon>Cyanobacteriota</taxon>
        <taxon>Cyanophyceae</taxon>
        <taxon>Oscillatoriophycideae</taxon>
        <taxon>Oscillatoriales</taxon>
        <taxon>Microcoleaceae</taxon>
        <taxon>Microcoleus</taxon>
        <taxon>environmental samples</taxon>
    </lineage>
</organism>
<proteinExistence type="predicted"/>